<dbReference type="Pfam" id="PF01594">
    <property type="entry name" value="AI-2E_transport"/>
    <property type="match status" value="1"/>
</dbReference>
<feature type="transmembrane region" description="Helical" evidence="8">
    <location>
        <begin position="21"/>
        <end position="42"/>
    </location>
</feature>
<accession>A0A076N756</accession>
<keyword evidence="4" id="KW-1003">Cell membrane</keyword>
<dbReference type="eggNOG" id="COG0628">
    <property type="taxonomic scope" value="Bacteria"/>
</dbReference>
<dbReference type="HOGENOM" id="CLU_031275_3_2_11"/>
<dbReference type="Proteomes" id="UP000062973">
    <property type="component" value="Chromosome"/>
</dbReference>
<comment type="subcellular location">
    <subcellularLocation>
        <location evidence="1">Cell membrane</location>
        <topology evidence="1">Multi-pass membrane protein</topology>
    </subcellularLocation>
</comment>
<dbReference type="PANTHER" id="PTHR21716:SF53">
    <property type="entry name" value="PERMEASE PERM-RELATED"/>
    <property type="match status" value="1"/>
</dbReference>
<evidence type="ECO:0000256" key="3">
    <source>
        <dbReference type="ARBA" id="ARBA00022448"/>
    </source>
</evidence>
<dbReference type="OrthoDB" id="9784366at2"/>
<sequence>MSEPQPPKYGFLSDDSVVPRGLRVSAAFSWRFLVVAAAAYLILRLLAFLSVVVIPVAIALLLAALLAPAVARLVQVRVPRGLATAIVLIGGLAVLGGLLAFVVINVTNGLPALTSQVNNSLDQIRDWLINDLHLKQEQIQQFLDNSIAFLQDNQAAFTNSALTTATTVGEILTGFVLTLFVTIFFLAGGEKIWSWLMLGVPGQVRQRVDVAGRRGFASLVAFVRATAAVAVVDAVGVGIGLAILGVPLAIPLSTLVFLGAFIPIFGAVITGAVAVLVALVTKGFVTALIVLAILIAVMQLESHILQPLLLGRAVKLHPLAVVLGIAAGLVIYGIPGALLAVPLMSIINAGVRSLLHETDPDPAEVDVLHYIEAVPNAEPAEADEEPGEPGKS</sequence>
<organism evidence="9 10">
    <name type="scientific">Amycolatopsis methanolica 239</name>
    <dbReference type="NCBI Taxonomy" id="1068978"/>
    <lineage>
        <taxon>Bacteria</taxon>
        <taxon>Bacillati</taxon>
        <taxon>Actinomycetota</taxon>
        <taxon>Actinomycetes</taxon>
        <taxon>Pseudonocardiales</taxon>
        <taxon>Pseudonocardiaceae</taxon>
        <taxon>Amycolatopsis</taxon>
        <taxon>Amycolatopsis methanolica group</taxon>
    </lineage>
</organism>
<evidence type="ECO:0000256" key="8">
    <source>
        <dbReference type="SAM" id="Phobius"/>
    </source>
</evidence>
<dbReference type="STRING" id="1068978.AMETH_7034"/>
<feature type="transmembrane region" description="Helical" evidence="8">
    <location>
        <begin position="320"/>
        <end position="343"/>
    </location>
</feature>
<evidence type="ECO:0000313" key="9">
    <source>
        <dbReference type="EMBL" id="AIJ27126.1"/>
    </source>
</evidence>
<dbReference type="GO" id="GO:0005886">
    <property type="term" value="C:plasma membrane"/>
    <property type="evidence" value="ECO:0007669"/>
    <property type="project" value="UniProtKB-SubCell"/>
</dbReference>
<comment type="similarity">
    <text evidence="2">Belongs to the autoinducer-2 exporter (AI-2E) (TC 2.A.86) family.</text>
</comment>
<evidence type="ECO:0000256" key="7">
    <source>
        <dbReference type="ARBA" id="ARBA00023136"/>
    </source>
</evidence>
<dbReference type="PANTHER" id="PTHR21716">
    <property type="entry name" value="TRANSMEMBRANE PROTEIN"/>
    <property type="match status" value="1"/>
</dbReference>
<dbReference type="EMBL" id="CP009110">
    <property type="protein sequence ID" value="AIJ27126.1"/>
    <property type="molecule type" value="Genomic_DNA"/>
</dbReference>
<dbReference type="AlphaFoldDB" id="A0A076N756"/>
<keyword evidence="10" id="KW-1185">Reference proteome</keyword>
<reference evidence="9 10" key="1">
    <citation type="submission" date="2014-07" db="EMBL/GenBank/DDBJ databases">
        <title>Whole Genome Sequence of the Amycolatopsis methanolica 239.</title>
        <authorList>
            <person name="Tang B."/>
        </authorList>
    </citation>
    <scope>NUCLEOTIDE SEQUENCE [LARGE SCALE GENOMIC DNA]</scope>
    <source>
        <strain evidence="9 10">239</strain>
    </source>
</reference>
<keyword evidence="7 8" id="KW-0472">Membrane</keyword>
<keyword evidence="6 8" id="KW-1133">Transmembrane helix</keyword>
<evidence type="ECO:0000256" key="6">
    <source>
        <dbReference type="ARBA" id="ARBA00022989"/>
    </source>
</evidence>
<evidence type="ECO:0000256" key="2">
    <source>
        <dbReference type="ARBA" id="ARBA00009773"/>
    </source>
</evidence>
<feature type="transmembrane region" description="Helical" evidence="8">
    <location>
        <begin position="82"/>
        <end position="104"/>
    </location>
</feature>
<feature type="transmembrane region" description="Helical" evidence="8">
    <location>
        <begin position="256"/>
        <end position="277"/>
    </location>
</feature>
<feature type="transmembrane region" description="Helical" evidence="8">
    <location>
        <begin position="48"/>
        <end position="70"/>
    </location>
</feature>
<protein>
    <recommendedName>
        <fullName evidence="11">Permease</fullName>
    </recommendedName>
</protein>
<evidence type="ECO:0000256" key="4">
    <source>
        <dbReference type="ARBA" id="ARBA00022475"/>
    </source>
</evidence>
<gene>
    <name evidence="9" type="ORF">AMETH_7034</name>
</gene>
<dbReference type="InterPro" id="IPR002549">
    <property type="entry name" value="AI-2E-like"/>
</dbReference>
<dbReference type="PATRIC" id="fig|1068978.7.peg.7551"/>
<feature type="transmembrane region" description="Helical" evidence="8">
    <location>
        <begin position="284"/>
        <end position="300"/>
    </location>
</feature>
<evidence type="ECO:0000256" key="1">
    <source>
        <dbReference type="ARBA" id="ARBA00004651"/>
    </source>
</evidence>
<keyword evidence="3" id="KW-0813">Transport</keyword>
<dbReference type="GO" id="GO:0055085">
    <property type="term" value="P:transmembrane transport"/>
    <property type="evidence" value="ECO:0007669"/>
    <property type="project" value="TreeGrafter"/>
</dbReference>
<dbReference type="KEGG" id="amq:AMETH_7034"/>
<evidence type="ECO:0000256" key="5">
    <source>
        <dbReference type="ARBA" id="ARBA00022692"/>
    </source>
</evidence>
<name>A0A076N756_AMYME</name>
<proteinExistence type="inferred from homology"/>
<feature type="transmembrane region" description="Helical" evidence="8">
    <location>
        <begin position="171"/>
        <end position="188"/>
    </location>
</feature>
<evidence type="ECO:0008006" key="11">
    <source>
        <dbReference type="Google" id="ProtNLM"/>
    </source>
</evidence>
<dbReference type="RefSeq" id="WP_017985906.1">
    <property type="nucleotide sequence ID" value="NZ_AQUL01000001.1"/>
</dbReference>
<feature type="transmembrane region" description="Helical" evidence="8">
    <location>
        <begin position="222"/>
        <end position="250"/>
    </location>
</feature>
<keyword evidence="5 8" id="KW-0812">Transmembrane</keyword>
<evidence type="ECO:0000313" key="10">
    <source>
        <dbReference type="Proteomes" id="UP000062973"/>
    </source>
</evidence>